<dbReference type="NCBIfam" id="TIGR03519">
    <property type="entry name" value="T9SS_PorP_fam"/>
    <property type="match status" value="1"/>
</dbReference>
<dbReference type="InterPro" id="IPR019861">
    <property type="entry name" value="PorP/SprF_Bacteroidetes"/>
</dbReference>
<gene>
    <name evidence="1" type="ORF">CRYO30217_02170</name>
</gene>
<evidence type="ECO:0008006" key="3">
    <source>
        <dbReference type="Google" id="ProtNLM"/>
    </source>
</evidence>
<dbReference type="EMBL" id="OU015584">
    <property type="protein sequence ID" value="CAG5083348.1"/>
    <property type="molecule type" value="Genomic_DNA"/>
</dbReference>
<dbReference type="RefSeq" id="WP_258542397.1">
    <property type="nucleotide sequence ID" value="NZ_OU015584.1"/>
</dbReference>
<proteinExistence type="predicted"/>
<sequence length="305" mass="34147">MKKFIYTTIALGLSYLSFGQQLTFNSQYMLNPYLINPAAAGTNEKVNIATSFRQQWAGFNDAPRTQMIAFNMLAGDNMGVGGTIYNDVTGPLRNIGLTGSYAYHLDINNDSKISFGLSLSLTQHVLDANSFVLNDEVDATLNSGNMKSLNPDAAFGVQYFGEKFHIGIAAPQLIENKYKFGNDFEEINRHVRHYYLTGAYRFEINNELEIEPSNLLKYTPAAPFQFDINARLIYSKAMWVGLSYRDRASMVAMVGMERGQFKIGYSYDYVVSNIRNYSGGTHELYLSFVIKQGSSRSSFGHGSVQ</sequence>
<reference evidence="1" key="1">
    <citation type="submission" date="2021-04" db="EMBL/GenBank/DDBJ databases">
        <authorList>
            <person name="Rodrigo-Torres L."/>
            <person name="Arahal R. D."/>
            <person name="Lucena T."/>
        </authorList>
    </citation>
    <scope>NUCLEOTIDE SEQUENCE</scope>
    <source>
        <strain evidence="1">AS29M-1</strain>
    </source>
</reference>
<accession>A0A916JN52</accession>
<evidence type="ECO:0000313" key="1">
    <source>
        <dbReference type="EMBL" id="CAG5083348.1"/>
    </source>
</evidence>
<evidence type="ECO:0000313" key="2">
    <source>
        <dbReference type="Proteomes" id="UP000683507"/>
    </source>
</evidence>
<keyword evidence="2" id="KW-1185">Reference proteome</keyword>
<dbReference type="KEGG" id="ptan:CRYO30217_02170"/>
<dbReference type="Proteomes" id="UP000683507">
    <property type="component" value="Chromosome"/>
</dbReference>
<protein>
    <recommendedName>
        <fullName evidence="3">Type IX secretion system membrane protein PorP/SprF</fullName>
    </recommendedName>
</protein>
<organism evidence="1 2">
    <name type="scientific">Parvicella tangerina</name>
    <dbReference type="NCBI Taxonomy" id="2829795"/>
    <lineage>
        <taxon>Bacteria</taxon>
        <taxon>Pseudomonadati</taxon>
        <taxon>Bacteroidota</taxon>
        <taxon>Flavobacteriia</taxon>
        <taxon>Flavobacteriales</taxon>
        <taxon>Parvicellaceae</taxon>
        <taxon>Parvicella</taxon>
    </lineage>
</organism>
<name>A0A916JN52_9FLAO</name>
<dbReference type="Pfam" id="PF11751">
    <property type="entry name" value="PorP_SprF"/>
    <property type="match status" value="1"/>
</dbReference>
<dbReference type="AlphaFoldDB" id="A0A916JN52"/>